<name>A0A0C1QSD8_9CYAN</name>
<dbReference type="EMBL" id="JHEG02000058">
    <property type="protein sequence ID" value="KIE08349.1"/>
    <property type="molecule type" value="Genomic_DNA"/>
</dbReference>
<dbReference type="AlphaFoldDB" id="A0A0C1QSD8"/>
<organism evidence="2">
    <name type="scientific">Tolypothrix bouteillei VB521301</name>
    <dbReference type="NCBI Taxonomy" id="1479485"/>
    <lineage>
        <taxon>Bacteria</taxon>
        <taxon>Bacillati</taxon>
        <taxon>Cyanobacteriota</taxon>
        <taxon>Cyanophyceae</taxon>
        <taxon>Nostocales</taxon>
        <taxon>Tolypothrichaceae</taxon>
        <taxon>Tolypothrix</taxon>
    </lineage>
</organism>
<evidence type="ECO:0000313" key="2">
    <source>
        <dbReference type="EMBL" id="KIE08349.1"/>
    </source>
</evidence>
<dbReference type="STRING" id="1479485.DA73_0227445"/>
<dbReference type="Proteomes" id="UP000029738">
    <property type="component" value="Unassembled WGS sequence"/>
</dbReference>
<sequence length="81" mass="8949">MNYPIPDSPQEIFALRQQPAVDEELVAAAIAGVIKIVRAQGQSLEEVTAQVLADDSVLDIQQRRWLSKVVAQVWDSFSQNG</sequence>
<evidence type="ECO:0000313" key="3">
    <source>
        <dbReference type="Proteomes" id="UP000029738"/>
    </source>
</evidence>
<reference evidence="2" key="1">
    <citation type="journal article" date="2015" name="Genome Announc.">
        <title>Draft Genome Sequence of Tolypothrix boutellei Strain VB521301.</title>
        <authorList>
            <person name="Chandrababunaidu M.M."/>
            <person name="Singh D."/>
            <person name="Sen D."/>
            <person name="Bhan S."/>
            <person name="Das S."/>
            <person name="Gupta A."/>
            <person name="Adhikary S.P."/>
            <person name="Tripathy S."/>
        </authorList>
    </citation>
    <scope>NUCLEOTIDE SEQUENCE</scope>
    <source>
        <strain evidence="2">VB521301</strain>
    </source>
</reference>
<accession>A0A0C1QSD8</accession>
<proteinExistence type="predicted"/>
<evidence type="ECO:0000313" key="1">
    <source>
        <dbReference type="EMBL" id="KAF3885704.1"/>
    </source>
</evidence>
<dbReference type="RefSeq" id="WP_038110857.1">
    <property type="nucleotide sequence ID" value="NZ_JHEG04000001.1"/>
</dbReference>
<gene>
    <name evidence="2" type="ORF">DA73_0227445</name>
    <name evidence="1" type="ORF">DA73_0400009700</name>
</gene>
<dbReference type="EMBL" id="JHEG04000001">
    <property type="protein sequence ID" value="KAF3885704.1"/>
    <property type="molecule type" value="Genomic_DNA"/>
</dbReference>
<reference evidence="1" key="2">
    <citation type="submission" date="2019-11" db="EMBL/GenBank/DDBJ databases">
        <title>Improved Assembly of Tolypothrix boutellei genome.</title>
        <authorList>
            <person name="Sarangi A.N."/>
            <person name="Mukherjee M."/>
            <person name="Ghosh S."/>
            <person name="Singh D."/>
            <person name="Das A."/>
            <person name="Kant S."/>
            <person name="Prusty A."/>
            <person name="Tripathy S."/>
        </authorList>
    </citation>
    <scope>NUCLEOTIDE SEQUENCE</scope>
    <source>
        <strain evidence="1">VB521301</strain>
    </source>
</reference>
<protein>
    <submittedName>
        <fullName evidence="2">Uncharacterized protein</fullName>
    </submittedName>
</protein>
<dbReference type="OrthoDB" id="515414at2"/>
<keyword evidence="3" id="KW-1185">Reference proteome</keyword>
<comment type="caution">
    <text evidence="2">The sequence shown here is derived from an EMBL/GenBank/DDBJ whole genome shotgun (WGS) entry which is preliminary data.</text>
</comment>